<protein>
    <submittedName>
        <fullName evidence="1">Uncharacterized protein</fullName>
    </submittedName>
</protein>
<evidence type="ECO:0000313" key="2">
    <source>
        <dbReference type="Proteomes" id="UP000235672"/>
    </source>
</evidence>
<proteinExistence type="predicted"/>
<reference evidence="1 2" key="1">
    <citation type="submission" date="2016-05" db="EMBL/GenBank/DDBJ databases">
        <title>A degradative enzymes factory behind the ericoid mycorrhizal symbiosis.</title>
        <authorList>
            <consortium name="DOE Joint Genome Institute"/>
            <person name="Martino E."/>
            <person name="Morin E."/>
            <person name="Grelet G."/>
            <person name="Kuo A."/>
            <person name="Kohler A."/>
            <person name="Daghino S."/>
            <person name="Barry K."/>
            <person name="Choi C."/>
            <person name="Cichocki N."/>
            <person name="Clum A."/>
            <person name="Copeland A."/>
            <person name="Hainaut M."/>
            <person name="Haridas S."/>
            <person name="Labutti K."/>
            <person name="Lindquist E."/>
            <person name="Lipzen A."/>
            <person name="Khouja H.-R."/>
            <person name="Murat C."/>
            <person name="Ohm R."/>
            <person name="Olson A."/>
            <person name="Spatafora J."/>
            <person name="Veneault-Fourrey C."/>
            <person name="Henrissat B."/>
            <person name="Grigoriev I."/>
            <person name="Martin F."/>
            <person name="Perotto S."/>
        </authorList>
    </citation>
    <scope>NUCLEOTIDE SEQUENCE [LARGE SCALE GENOMIC DNA]</scope>
    <source>
        <strain evidence="1 2">UAMH 7357</strain>
    </source>
</reference>
<dbReference type="Proteomes" id="UP000235672">
    <property type="component" value="Unassembled WGS sequence"/>
</dbReference>
<evidence type="ECO:0000313" key="1">
    <source>
        <dbReference type="EMBL" id="PMD27471.1"/>
    </source>
</evidence>
<name>A0A2J6QMI1_9HELO</name>
<dbReference type="EMBL" id="KZ613466">
    <property type="protein sequence ID" value="PMD27471.1"/>
    <property type="molecule type" value="Genomic_DNA"/>
</dbReference>
<dbReference type="OrthoDB" id="5341143at2759"/>
<sequence length="132" mass="15087">MTSKDGKRKSEIVEIGKRLAAFKKLVEKEEGKLKESWKHWEELQNEYIELGIEVLGPEVFGEAVSGSRASQKGFRREIELLNLEHNARLAEFDEEIEDTGPTFLQKMKASEKELDSAAKKEQARVLQALIQD</sequence>
<gene>
    <name evidence="1" type="ORF">NA56DRAFT_562261</name>
</gene>
<accession>A0A2J6QMI1</accession>
<keyword evidence="2" id="KW-1185">Reference proteome</keyword>
<dbReference type="AlphaFoldDB" id="A0A2J6QMI1"/>
<organism evidence="1 2">
    <name type="scientific">Hyaloscypha hepaticicola</name>
    <dbReference type="NCBI Taxonomy" id="2082293"/>
    <lineage>
        <taxon>Eukaryota</taxon>
        <taxon>Fungi</taxon>
        <taxon>Dikarya</taxon>
        <taxon>Ascomycota</taxon>
        <taxon>Pezizomycotina</taxon>
        <taxon>Leotiomycetes</taxon>
        <taxon>Helotiales</taxon>
        <taxon>Hyaloscyphaceae</taxon>
        <taxon>Hyaloscypha</taxon>
    </lineage>
</organism>